<proteinExistence type="predicted"/>
<evidence type="ECO:0000313" key="1">
    <source>
        <dbReference type="EMBL" id="KAI6086835.1"/>
    </source>
</evidence>
<organism evidence="1 2">
    <name type="scientific">Hypoxylon rubiginosum</name>
    <dbReference type="NCBI Taxonomy" id="110542"/>
    <lineage>
        <taxon>Eukaryota</taxon>
        <taxon>Fungi</taxon>
        <taxon>Dikarya</taxon>
        <taxon>Ascomycota</taxon>
        <taxon>Pezizomycotina</taxon>
        <taxon>Sordariomycetes</taxon>
        <taxon>Xylariomycetidae</taxon>
        <taxon>Xylariales</taxon>
        <taxon>Hypoxylaceae</taxon>
        <taxon>Hypoxylon</taxon>
    </lineage>
</organism>
<comment type="caution">
    <text evidence="1">The sequence shown here is derived from an EMBL/GenBank/DDBJ whole genome shotgun (WGS) entry which is preliminary data.</text>
</comment>
<keyword evidence="2" id="KW-1185">Reference proteome</keyword>
<protein>
    <submittedName>
        <fullName evidence="1">Uncharacterized protein</fullName>
    </submittedName>
</protein>
<dbReference type="EMBL" id="MU394312">
    <property type="protein sequence ID" value="KAI6086835.1"/>
    <property type="molecule type" value="Genomic_DNA"/>
</dbReference>
<gene>
    <name evidence="1" type="ORF">F4821DRAFT_237553</name>
</gene>
<name>A0ACC0D2A4_9PEZI</name>
<sequence>MLLTFLILTMGELARAWTQVHGTTRPTVRCTMNDEIWVTALAWRQFSAVTARSERLGLSSSDLASSWYLQLQASLARDLSRQSRVTADPVRLFICHDCEGSIPCLYGP</sequence>
<accession>A0ACC0D2A4</accession>
<reference evidence="1 2" key="1">
    <citation type="journal article" date="2022" name="New Phytol.">
        <title>Ecological generalism drives hyperdiversity of secondary metabolite gene clusters in xylarialean endophytes.</title>
        <authorList>
            <person name="Franco M.E.E."/>
            <person name="Wisecaver J.H."/>
            <person name="Arnold A.E."/>
            <person name="Ju Y.M."/>
            <person name="Slot J.C."/>
            <person name="Ahrendt S."/>
            <person name="Moore L.P."/>
            <person name="Eastman K.E."/>
            <person name="Scott K."/>
            <person name="Konkel Z."/>
            <person name="Mondo S.J."/>
            <person name="Kuo A."/>
            <person name="Hayes R.D."/>
            <person name="Haridas S."/>
            <person name="Andreopoulos B."/>
            <person name="Riley R."/>
            <person name="LaButti K."/>
            <person name="Pangilinan J."/>
            <person name="Lipzen A."/>
            <person name="Amirebrahimi M."/>
            <person name="Yan J."/>
            <person name="Adam C."/>
            <person name="Keymanesh K."/>
            <person name="Ng V."/>
            <person name="Louie K."/>
            <person name="Northen T."/>
            <person name="Drula E."/>
            <person name="Henrissat B."/>
            <person name="Hsieh H.M."/>
            <person name="Youens-Clark K."/>
            <person name="Lutzoni F."/>
            <person name="Miadlikowska J."/>
            <person name="Eastwood D.C."/>
            <person name="Hamelin R.C."/>
            <person name="Grigoriev I.V."/>
            <person name="U'Ren J.M."/>
        </authorList>
    </citation>
    <scope>NUCLEOTIDE SEQUENCE [LARGE SCALE GENOMIC DNA]</scope>
    <source>
        <strain evidence="1 2">ER1909</strain>
    </source>
</reference>
<evidence type="ECO:0000313" key="2">
    <source>
        <dbReference type="Proteomes" id="UP001497680"/>
    </source>
</evidence>
<dbReference type="Proteomes" id="UP001497680">
    <property type="component" value="Unassembled WGS sequence"/>
</dbReference>